<keyword evidence="2" id="KW-1185">Reference proteome</keyword>
<protein>
    <submittedName>
        <fullName evidence="1">Uncharacterized protein</fullName>
    </submittedName>
</protein>
<evidence type="ECO:0000313" key="2">
    <source>
        <dbReference type="Proteomes" id="UP000807504"/>
    </source>
</evidence>
<gene>
    <name evidence="1" type="ORF">HNY73_012991</name>
</gene>
<accession>A0A8T0EWM3</accession>
<organism evidence="1 2">
    <name type="scientific">Argiope bruennichi</name>
    <name type="common">Wasp spider</name>
    <name type="synonym">Aranea bruennichi</name>
    <dbReference type="NCBI Taxonomy" id="94029"/>
    <lineage>
        <taxon>Eukaryota</taxon>
        <taxon>Metazoa</taxon>
        <taxon>Ecdysozoa</taxon>
        <taxon>Arthropoda</taxon>
        <taxon>Chelicerata</taxon>
        <taxon>Arachnida</taxon>
        <taxon>Araneae</taxon>
        <taxon>Araneomorphae</taxon>
        <taxon>Entelegynae</taxon>
        <taxon>Araneoidea</taxon>
        <taxon>Araneidae</taxon>
        <taxon>Argiope</taxon>
    </lineage>
</organism>
<proteinExistence type="predicted"/>
<dbReference type="EMBL" id="JABXBU010001863">
    <property type="protein sequence ID" value="KAF8782746.1"/>
    <property type="molecule type" value="Genomic_DNA"/>
</dbReference>
<dbReference type="AlphaFoldDB" id="A0A8T0EWM3"/>
<comment type="caution">
    <text evidence="1">The sequence shown here is derived from an EMBL/GenBank/DDBJ whole genome shotgun (WGS) entry which is preliminary data.</text>
</comment>
<dbReference type="Proteomes" id="UP000807504">
    <property type="component" value="Unassembled WGS sequence"/>
</dbReference>
<evidence type="ECO:0000313" key="1">
    <source>
        <dbReference type="EMBL" id="KAF8782746.1"/>
    </source>
</evidence>
<sequence length="99" mass="10802">MFQIPDEVSLALSLPDHLSSILGPKQPFTPDLSPLIGSAVNVLTFLNYTASPGMAFNVKPLQSLRILLSACQMAICSRMEFAEISFSRLLVFWNGASEV</sequence>
<reference evidence="1" key="2">
    <citation type="submission" date="2020-06" db="EMBL/GenBank/DDBJ databases">
        <authorList>
            <person name="Sheffer M."/>
        </authorList>
    </citation>
    <scope>NUCLEOTIDE SEQUENCE</scope>
</reference>
<reference evidence="1" key="1">
    <citation type="journal article" date="2020" name="bioRxiv">
        <title>Chromosome-level reference genome of the European wasp spider Argiope bruennichi: a resource for studies on range expansion and evolutionary adaptation.</title>
        <authorList>
            <person name="Sheffer M.M."/>
            <person name="Hoppe A."/>
            <person name="Krehenwinkel H."/>
            <person name="Uhl G."/>
            <person name="Kuss A.W."/>
            <person name="Jensen L."/>
            <person name="Jensen C."/>
            <person name="Gillespie R.G."/>
            <person name="Hoff K.J."/>
            <person name="Prost S."/>
        </authorList>
    </citation>
    <scope>NUCLEOTIDE SEQUENCE</scope>
</reference>
<name>A0A8T0EWM3_ARGBR</name>